<dbReference type="Gene3D" id="2.40.420.20">
    <property type="match status" value="1"/>
</dbReference>
<evidence type="ECO:0000256" key="1">
    <source>
        <dbReference type="SAM" id="MobiDB-lite"/>
    </source>
</evidence>
<keyword evidence="3" id="KW-1185">Reference proteome</keyword>
<gene>
    <name evidence="2" type="ORF">ACFQ07_05710</name>
</gene>
<feature type="region of interest" description="Disordered" evidence="1">
    <location>
        <begin position="1"/>
        <end position="37"/>
    </location>
</feature>
<name>A0ABW3CDH2_9ACTN</name>
<comment type="caution">
    <text evidence="2">The sequence shown here is derived from an EMBL/GenBank/DDBJ whole genome shotgun (WGS) entry which is preliminary data.</text>
</comment>
<reference evidence="3" key="1">
    <citation type="journal article" date="2019" name="Int. J. Syst. Evol. Microbiol.">
        <title>The Global Catalogue of Microorganisms (GCM) 10K type strain sequencing project: providing services to taxonomists for standard genome sequencing and annotation.</title>
        <authorList>
            <consortium name="The Broad Institute Genomics Platform"/>
            <consortium name="The Broad Institute Genome Sequencing Center for Infectious Disease"/>
            <person name="Wu L."/>
            <person name="Ma J."/>
        </authorList>
    </citation>
    <scope>NUCLEOTIDE SEQUENCE [LARGE SCALE GENOMIC DNA]</scope>
    <source>
        <strain evidence="3">JCM 31696</strain>
    </source>
</reference>
<proteinExistence type="predicted"/>
<accession>A0ABW3CDH2</accession>
<sequence length="129" mass="12993">VELPGGETARGTITKVGSVATAPEGSGAQGEKETTPTIDVEITLDDPAKAGRLDQAPVSVAMTSEKRENVLSVPIEALLALRQGGYGVQLVQGGVTRIVTVETGLFAGGRVEVSGQGLAEGAKVGVPAQ</sequence>
<protein>
    <recommendedName>
        <fullName evidence="4">Efflux RND transporter periplasmic adaptor subunit</fullName>
    </recommendedName>
</protein>
<feature type="non-terminal residue" evidence="2">
    <location>
        <position position="1"/>
    </location>
</feature>
<dbReference type="EMBL" id="JBHTIR010000708">
    <property type="protein sequence ID" value="MFD0851704.1"/>
    <property type="molecule type" value="Genomic_DNA"/>
</dbReference>
<evidence type="ECO:0000313" key="3">
    <source>
        <dbReference type="Proteomes" id="UP001597083"/>
    </source>
</evidence>
<organism evidence="2 3">
    <name type="scientific">Actinomadura adrarensis</name>
    <dbReference type="NCBI Taxonomy" id="1819600"/>
    <lineage>
        <taxon>Bacteria</taxon>
        <taxon>Bacillati</taxon>
        <taxon>Actinomycetota</taxon>
        <taxon>Actinomycetes</taxon>
        <taxon>Streptosporangiales</taxon>
        <taxon>Thermomonosporaceae</taxon>
        <taxon>Actinomadura</taxon>
    </lineage>
</organism>
<evidence type="ECO:0000313" key="2">
    <source>
        <dbReference type="EMBL" id="MFD0851704.1"/>
    </source>
</evidence>
<dbReference type="Proteomes" id="UP001597083">
    <property type="component" value="Unassembled WGS sequence"/>
</dbReference>
<evidence type="ECO:0008006" key="4">
    <source>
        <dbReference type="Google" id="ProtNLM"/>
    </source>
</evidence>